<organism evidence="1 2">
    <name type="scientific">Pseudomonas abietaniphila</name>
    <dbReference type="NCBI Taxonomy" id="89065"/>
    <lineage>
        <taxon>Bacteria</taxon>
        <taxon>Pseudomonadati</taxon>
        <taxon>Pseudomonadota</taxon>
        <taxon>Gammaproteobacteria</taxon>
        <taxon>Pseudomonadales</taxon>
        <taxon>Pseudomonadaceae</taxon>
        <taxon>Pseudomonas</taxon>
    </lineage>
</organism>
<protein>
    <submittedName>
        <fullName evidence="1">Uncharacterized protein</fullName>
    </submittedName>
</protein>
<keyword evidence="2" id="KW-1185">Reference proteome</keyword>
<dbReference type="AlphaFoldDB" id="A0A1G8RVP3"/>
<dbReference type="Proteomes" id="UP000182894">
    <property type="component" value="Unassembled WGS sequence"/>
</dbReference>
<dbReference type="RefSeq" id="WP_074758648.1">
    <property type="nucleotide sequence ID" value="NZ_FNCO01000023.1"/>
</dbReference>
<dbReference type="OrthoDB" id="6903096at2"/>
<name>A0A1G8RVP3_9PSED</name>
<sequence length="94" mass="10353">MIHEYSPIEIGLDALGIEPGQNPLAVFELEGKDQACQEQVVSERIEQAMISYPEIKIEILAAGMSILLKVSSSIGHFRDVVLPRLDRSVDFVAS</sequence>
<reference evidence="2" key="1">
    <citation type="submission" date="2016-10" db="EMBL/GenBank/DDBJ databases">
        <authorList>
            <person name="Varghese N."/>
            <person name="Submissions S."/>
        </authorList>
    </citation>
    <scope>NUCLEOTIDE SEQUENCE [LARGE SCALE GENOMIC DNA]</scope>
    <source>
        <strain evidence="2">ATCC 700689</strain>
    </source>
</reference>
<dbReference type="EMBL" id="FNCO01000023">
    <property type="protein sequence ID" value="SDJ20993.1"/>
    <property type="molecule type" value="Genomic_DNA"/>
</dbReference>
<accession>A0A1G8RVP3</accession>
<proteinExistence type="predicted"/>
<evidence type="ECO:0000313" key="2">
    <source>
        <dbReference type="Proteomes" id="UP000182894"/>
    </source>
</evidence>
<gene>
    <name evidence="1" type="ORF">SAMN05216605_12371</name>
</gene>
<evidence type="ECO:0000313" key="1">
    <source>
        <dbReference type="EMBL" id="SDJ20993.1"/>
    </source>
</evidence>